<dbReference type="Proteomes" id="UP000654913">
    <property type="component" value="Chromosome 7"/>
</dbReference>
<feature type="binding site" evidence="4">
    <location>
        <position position="56"/>
    </location>
    <ligand>
        <name>ATP</name>
        <dbReference type="ChEBI" id="CHEBI:30616"/>
    </ligand>
</feature>
<dbReference type="Gene3D" id="1.10.510.10">
    <property type="entry name" value="Transferase(Phosphotransferase) domain 1"/>
    <property type="match status" value="1"/>
</dbReference>
<feature type="domain" description="Protein kinase" evidence="6">
    <location>
        <begin position="27"/>
        <end position="362"/>
    </location>
</feature>
<evidence type="ECO:0000256" key="5">
    <source>
        <dbReference type="SAM" id="MobiDB-lite"/>
    </source>
</evidence>
<name>A0A7R7XZP9_9EURO</name>
<dbReference type="RefSeq" id="XP_041561780.1">
    <property type="nucleotide sequence ID" value="XM_041696118.1"/>
</dbReference>
<dbReference type="CDD" id="cd00180">
    <property type="entry name" value="PKc"/>
    <property type="match status" value="1"/>
</dbReference>
<evidence type="ECO:0000256" key="1">
    <source>
        <dbReference type="ARBA" id="ARBA00022527"/>
    </source>
</evidence>
<keyword evidence="2 4" id="KW-0547">Nucleotide-binding</keyword>
<dbReference type="InterPro" id="IPR017441">
    <property type="entry name" value="Protein_kinase_ATP_BS"/>
</dbReference>
<dbReference type="OrthoDB" id="5979581at2759"/>
<dbReference type="InterPro" id="IPR000719">
    <property type="entry name" value="Prot_kinase_dom"/>
</dbReference>
<dbReference type="PROSITE" id="PS50011">
    <property type="entry name" value="PROTEIN_KINASE_DOM"/>
    <property type="match status" value="1"/>
</dbReference>
<keyword evidence="3 4" id="KW-0067">ATP-binding</keyword>
<gene>
    <name evidence="7" type="ORF">APUU_71164A</name>
</gene>
<dbReference type="SUPFAM" id="SSF56112">
    <property type="entry name" value="Protein kinase-like (PK-like)"/>
    <property type="match status" value="1"/>
</dbReference>
<dbReference type="Pfam" id="PF00069">
    <property type="entry name" value="Pkinase"/>
    <property type="match status" value="2"/>
</dbReference>
<dbReference type="KEGG" id="apuu:APUU_71164A"/>
<evidence type="ECO:0000256" key="4">
    <source>
        <dbReference type="PROSITE-ProRule" id="PRU10141"/>
    </source>
</evidence>
<proteinExistence type="predicted"/>
<evidence type="ECO:0000256" key="3">
    <source>
        <dbReference type="ARBA" id="ARBA00022840"/>
    </source>
</evidence>
<dbReference type="AlphaFoldDB" id="A0A7R7XZP9"/>
<accession>A0A7R7XZP9</accession>
<keyword evidence="1" id="KW-0723">Serine/threonine-protein kinase</keyword>
<dbReference type="GeneID" id="64979591"/>
<organism evidence="7 8">
    <name type="scientific">Aspergillus puulaauensis</name>
    <dbReference type="NCBI Taxonomy" id="1220207"/>
    <lineage>
        <taxon>Eukaryota</taxon>
        <taxon>Fungi</taxon>
        <taxon>Dikarya</taxon>
        <taxon>Ascomycota</taxon>
        <taxon>Pezizomycotina</taxon>
        <taxon>Eurotiomycetes</taxon>
        <taxon>Eurotiomycetidae</taxon>
        <taxon>Eurotiales</taxon>
        <taxon>Aspergillaceae</taxon>
        <taxon>Aspergillus</taxon>
    </lineage>
</organism>
<evidence type="ECO:0000313" key="8">
    <source>
        <dbReference type="Proteomes" id="UP000654913"/>
    </source>
</evidence>
<dbReference type="GO" id="GO:0005524">
    <property type="term" value="F:ATP binding"/>
    <property type="evidence" value="ECO:0007669"/>
    <property type="project" value="UniProtKB-UniRule"/>
</dbReference>
<keyword evidence="1" id="KW-0418">Kinase</keyword>
<dbReference type="EMBL" id="AP024449">
    <property type="protein sequence ID" value="BCS29594.1"/>
    <property type="molecule type" value="Genomic_DNA"/>
</dbReference>
<reference evidence="7" key="2">
    <citation type="submission" date="2021-02" db="EMBL/GenBank/DDBJ databases">
        <title>Aspergillus puulaauensis MK2 genome sequence.</title>
        <authorList>
            <person name="Futagami T."/>
            <person name="Mori K."/>
            <person name="Kadooka C."/>
            <person name="Tanaka T."/>
        </authorList>
    </citation>
    <scope>NUCLEOTIDE SEQUENCE</scope>
    <source>
        <strain evidence="7">MK2</strain>
    </source>
</reference>
<dbReference type="PROSITE" id="PS00107">
    <property type="entry name" value="PROTEIN_KINASE_ATP"/>
    <property type="match status" value="1"/>
</dbReference>
<dbReference type="GO" id="GO:0004674">
    <property type="term" value="F:protein serine/threonine kinase activity"/>
    <property type="evidence" value="ECO:0007669"/>
    <property type="project" value="UniProtKB-KW"/>
</dbReference>
<dbReference type="PANTHER" id="PTHR24055">
    <property type="entry name" value="MITOGEN-ACTIVATED PROTEIN KINASE"/>
    <property type="match status" value="1"/>
</dbReference>
<dbReference type="Gene3D" id="3.30.200.20">
    <property type="entry name" value="Phosphorylase Kinase, domain 1"/>
    <property type="match status" value="1"/>
</dbReference>
<keyword evidence="1" id="KW-0808">Transferase</keyword>
<evidence type="ECO:0000313" key="7">
    <source>
        <dbReference type="EMBL" id="BCS29594.1"/>
    </source>
</evidence>
<keyword evidence="8" id="KW-1185">Reference proteome</keyword>
<protein>
    <recommendedName>
        <fullName evidence="6">Protein kinase domain-containing protein</fullName>
    </recommendedName>
</protein>
<dbReference type="InterPro" id="IPR011009">
    <property type="entry name" value="Kinase-like_dom_sf"/>
</dbReference>
<sequence length="371" mass="42067">MPSIPERRLTLEIDVEIEAESFEVYDEDAAIRLGHGGGATVWMAHDLEEKRDVAIKVMKTGSWGENEIRMQTQVLKDVQDDARLVTCLTTFFLSGSHGQHQVLVFPLVGPSIQSFVLMDRIPMKSRMSAAGQLLEALESLHDAGIVHRDVSPGNCMWGVASLNNLTRSAKYQALGRPLKLGIPWVNLWKRGDLVRPAKFPEQLRTEDFFLGDFGLAKRLSDPETERGQPPDQLCSPERLHQKDPSPACDIWSYMVIFAMLYQEIEPFSAAHEGGVLAAMVRSLGAFPEEWKGSCKYRECPGSWYDHTLQPEQPCELESELVRLRPDADPSERENVHKLMHKVFIIRPEKRPTATELLRDPDFRAIMDRYDS</sequence>
<reference evidence="7" key="1">
    <citation type="submission" date="2021-01" db="EMBL/GenBank/DDBJ databases">
        <authorList>
            <consortium name="Aspergillus puulaauensis MK2 genome sequencing consortium"/>
            <person name="Kazuki M."/>
            <person name="Futagami T."/>
        </authorList>
    </citation>
    <scope>NUCLEOTIDE SEQUENCE</scope>
    <source>
        <strain evidence="7">MK2</strain>
    </source>
</reference>
<feature type="region of interest" description="Disordered" evidence="5">
    <location>
        <begin position="220"/>
        <end position="241"/>
    </location>
</feature>
<evidence type="ECO:0000259" key="6">
    <source>
        <dbReference type="PROSITE" id="PS50011"/>
    </source>
</evidence>
<evidence type="ECO:0000256" key="2">
    <source>
        <dbReference type="ARBA" id="ARBA00022741"/>
    </source>
</evidence>
<dbReference type="InterPro" id="IPR050117">
    <property type="entry name" value="MAPK"/>
</dbReference>